<dbReference type="InterPro" id="IPR037079">
    <property type="entry name" value="AF2212/PG0164-like_sf"/>
</dbReference>
<dbReference type="RefSeq" id="WP_184751827.1">
    <property type="nucleotide sequence ID" value="NZ_BAAAJR010000001.1"/>
</dbReference>
<dbReference type="Proteomes" id="UP000537775">
    <property type="component" value="Unassembled WGS sequence"/>
</dbReference>
<dbReference type="SUPFAM" id="SSF141694">
    <property type="entry name" value="AF2212/PG0164-like"/>
    <property type="match status" value="1"/>
</dbReference>
<proteinExistence type="predicted"/>
<dbReference type="Pfam" id="PF13376">
    <property type="entry name" value="OmdA"/>
    <property type="match status" value="1"/>
</dbReference>
<keyword evidence="2" id="KW-1185">Reference proteome</keyword>
<sequence>MPTFTTELLRTGGNNVGIQLSDEIIAELGGGRQPPVRVLLGGYEYRTTVGVMRGMSLIPVNAATRAAAGVAGGEVHEITVELDTAPREVVVPDDFAAALSAAGLRDAFDALAPSHRKEHVRAIEEAKAAETRQRRIAKAIEKIGG</sequence>
<comment type="caution">
    <text evidence="1">The sequence shown here is derived from an EMBL/GenBank/DDBJ whole genome shotgun (WGS) entry which is preliminary data.</text>
</comment>
<evidence type="ECO:0000313" key="1">
    <source>
        <dbReference type="EMBL" id="MBB6392770.1"/>
    </source>
</evidence>
<dbReference type="Gene3D" id="2.40.30.100">
    <property type="entry name" value="AF2212/PG0164-like"/>
    <property type="match status" value="1"/>
</dbReference>
<organism evidence="1 2">
    <name type="scientific">Microbacterium thalassium</name>
    <dbReference type="NCBI Taxonomy" id="362649"/>
    <lineage>
        <taxon>Bacteria</taxon>
        <taxon>Bacillati</taxon>
        <taxon>Actinomycetota</taxon>
        <taxon>Actinomycetes</taxon>
        <taxon>Micrococcales</taxon>
        <taxon>Microbacteriaceae</taxon>
        <taxon>Microbacterium</taxon>
    </lineage>
</organism>
<dbReference type="Pfam" id="PF08922">
    <property type="entry name" value="DUF1905"/>
    <property type="match status" value="1"/>
</dbReference>
<evidence type="ECO:0000313" key="2">
    <source>
        <dbReference type="Proteomes" id="UP000537775"/>
    </source>
</evidence>
<dbReference type="EMBL" id="JACHML010000001">
    <property type="protein sequence ID" value="MBB6392770.1"/>
    <property type="molecule type" value="Genomic_DNA"/>
</dbReference>
<dbReference type="AlphaFoldDB" id="A0A7X0FT93"/>
<dbReference type="InterPro" id="IPR015018">
    <property type="entry name" value="DUF1905"/>
</dbReference>
<accession>A0A7X0FT93</accession>
<evidence type="ECO:0008006" key="3">
    <source>
        <dbReference type="Google" id="ProtNLM"/>
    </source>
</evidence>
<protein>
    <recommendedName>
        <fullName evidence="3">DUF1905 domain-containing protein</fullName>
    </recommendedName>
</protein>
<name>A0A7X0FT93_9MICO</name>
<gene>
    <name evidence="1" type="ORF">HD594_003083</name>
</gene>
<reference evidence="1 2" key="1">
    <citation type="submission" date="2020-08" db="EMBL/GenBank/DDBJ databases">
        <title>Sequencing the genomes of 1000 actinobacteria strains.</title>
        <authorList>
            <person name="Klenk H.-P."/>
        </authorList>
    </citation>
    <scope>NUCLEOTIDE SEQUENCE [LARGE SCALE GENOMIC DNA]</scope>
    <source>
        <strain evidence="1 2">DSM 12511</strain>
    </source>
</reference>